<dbReference type="EMBL" id="CAFBME010000002">
    <property type="protein sequence ID" value="CAB4887822.1"/>
    <property type="molecule type" value="Genomic_DNA"/>
</dbReference>
<dbReference type="SUPFAM" id="SSF52283">
    <property type="entry name" value="Formate/glycerate dehydrogenase catalytic domain-like"/>
    <property type="match status" value="1"/>
</dbReference>
<evidence type="ECO:0000313" key="14">
    <source>
        <dbReference type="EMBL" id="CAB5006151.1"/>
    </source>
</evidence>
<dbReference type="NCBIfam" id="TIGR00936">
    <property type="entry name" value="ahcY"/>
    <property type="match status" value="1"/>
</dbReference>
<dbReference type="PANTHER" id="PTHR23420:SF0">
    <property type="entry name" value="ADENOSYLHOMOCYSTEINASE"/>
    <property type="match status" value="1"/>
</dbReference>
<dbReference type="PANTHER" id="PTHR23420">
    <property type="entry name" value="ADENOSYLHOMOCYSTEINASE"/>
    <property type="match status" value="1"/>
</dbReference>
<dbReference type="AlphaFoldDB" id="A0A6J6ARL6"/>
<proteinExistence type="inferred from homology"/>
<evidence type="ECO:0000256" key="1">
    <source>
        <dbReference type="ARBA" id="ARBA00001911"/>
    </source>
</evidence>
<dbReference type="Pfam" id="PF00670">
    <property type="entry name" value="AdoHcyase_NAD"/>
    <property type="match status" value="1"/>
</dbReference>
<evidence type="ECO:0000256" key="4">
    <source>
        <dbReference type="ARBA" id="ARBA00022801"/>
    </source>
</evidence>
<comment type="cofactor">
    <cofactor evidence="1">
        <name>NAD(+)</name>
        <dbReference type="ChEBI" id="CHEBI:57540"/>
    </cofactor>
</comment>
<evidence type="ECO:0000313" key="8">
    <source>
        <dbReference type="EMBL" id="CAB4529372.1"/>
    </source>
</evidence>
<evidence type="ECO:0000313" key="9">
    <source>
        <dbReference type="EMBL" id="CAB4584845.1"/>
    </source>
</evidence>
<protein>
    <submittedName>
        <fullName evidence="8">Unannotated protein</fullName>
    </submittedName>
</protein>
<dbReference type="NCBIfam" id="NF004005">
    <property type="entry name" value="PRK05476.2-3"/>
    <property type="match status" value="1"/>
</dbReference>
<gene>
    <name evidence="8" type="ORF">UFOPK1380_00009</name>
    <name evidence="9" type="ORF">UFOPK1778_00258</name>
    <name evidence="10" type="ORF">UFOPK1863_00055</name>
    <name evidence="11" type="ORF">UFOPK2689_00431</name>
    <name evidence="12" type="ORF">UFOPK3555_00067</name>
    <name evidence="13" type="ORF">UFOPK3874_00034</name>
    <name evidence="14" type="ORF">UFOPK4095_00208</name>
</gene>
<dbReference type="EMBL" id="CAEZSC010000001">
    <property type="protein sequence ID" value="CAB4529372.1"/>
    <property type="molecule type" value="Genomic_DNA"/>
</dbReference>
<evidence type="ECO:0000256" key="3">
    <source>
        <dbReference type="ARBA" id="ARBA00022563"/>
    </source>
</evidence>
<comment type="pathway">
    <text evidence="6">Amino-acid biosynthesis.</text>
</comment>
<dbReference type="PROSITE" id="PS00739">
    <property type="entry name" value="ADOHCYASE_2"/>
    <property type="match status" value="1"/>
</dbReference>
<dbReference type="HAMAP" id="MF_00563">
    <property type="entry name" value="AdoHcyase"/>
    <property type="match status" value="1"/>
</dbReference>
<sequence>MSTETKVSHDVANPALAAEGRKRIEWAERNMPVLAQIRARFEKEQPFKGVRISACMHVTTETANLMRALKAGGAELSLCASNPLSTQDDTAAALVHEFGINVFAHNAIDRDGYYRHINASLDIKPHLVFDDGCDLVNTLHTTRTELIDGIIGGCEETTTGVIRLAQMSKDGALKFPMIAVNDTDTKHMFDNRYGTGQSTMDAIFRSTNSLIAGKVVVVAGFGYCGKGVAERAKGMGADVIVTEIDPTKALDAMMQGYRVMPMHEAAKYGDFYVTVTGNRDVLREEHFKVMKDGAILSNAGHFDIEIDVAWLESNSKKKNSKIRHQTDEYVMADGRRILLLAEGRLVNLGAAEGHPASVMDMSFSDQALTAEWLLKEAKNLAAGLHNVPVDIDKEVARLKLESMGGKIDVLTEAQDLYLNSWEHGS</sequence>
<evidence type="ECO:0000313" key="12">
    <source>
        <dbReference type="EMBL" id="CAB4887822.1"/>
    </source>
</evidence>
<dbReference type="EMBL" id="CAFBPI010000007">
    <property type="protein sequence ID" value="CAB5006151.1"/>
    <property type="molecule type" value="Genomic_DNA"/>
</dbReference>
<dbReference type="InterPro" id="IPR015878">
    <property type="entry name" value="Ado_hCys_hydrolase_NAD-bd"/>
</dbReference>
<evidence type="ECO:0000313" key="13">
    <source>
        <dbReference type="EMBL" id="CAB4952543.1"/>
    </source>
</evidence>
<dbReference type="SUPFAM" id="SSF51735">
    <property type="entry name" value="NAD(P)-binding Rossmann-fold domains"/>
    <property type="match status" value="1"/>
</dbReference>
<evidence type="ECO:0000256" key="2">
    <source>
        <dbReference type="ARBA" id="ARBA00007122"/>
    </source>
</evidence>
<dbReference type="GO" id="GO:0006730">
    <property type="term" value="P:one-carbon metabolic process"/>
    <property type="evidence" value="ECO:0007669"/>
    <property type="project" value="UniProtKB-KW"/>
</dbReference>
<dbReference type="InterPro" id="IPR042172">
    <property type="entry name" value="Adenosylhomocyst_ase-like_sf"/>
</dbReference>
<accession>A0A6J6ARL6</accession>
<dbReference type="GO" id="GO:0004013">
    <property type="term" value="F:adenosylhomocysteinase activity"/>
    <property type="evidence" value="ECO:0007669"/>
    <property type="project" value="TreeGrafter"/>
</dbReference>
<evidence type="ECO:0000256" key="6">
    <source>
        <dbReference type="ARBA" id="ARBA00029440"/>
    </source>
</evidence>
<dbReference type="FunFam" id="3.40.50.720:FF:000004">
    <property type="entry name" value="Adenosylhomocysteinase"/>
    <property type="match status" value="1"/>
</dbReference>
<dbReference type="Pfam" id="PF05221">
    <property type="entry name" value="AdoHcyase"/>
    <property type="match status" value="2"/>
</dbReference>
<dbReference type="GO" id="GO:0005829">
    <property type="term" value="C:cytosol"/>
    <property type="evidence" value="ECO:0007669"/>
    <property type="project" value="TreeGrafter"/>
</dbReference>
<reference evidence="8" key="1">
    <citation type="submission" date="2020-05" db="EMBL/GenBank/DDBJ databases">
        <authorList>
            <person name="Chiriac C."/>
            <person name="Salcher M."/>
            <person name="Ghai R."/>
            <person name="Kavagutti S V."/>
        </authorList>
    </citation>
    <scope>NUCLEOTIDE SEQUENCE</scope>
</reference>
<dbReference type="EMBL" id="CAEZUY010000002">
    <property type="protein sequence ID" value="CAB4605493.1"/>
    <property type="molecule type" value="Genomic_DNA"/>
</dbReference>
<dbReference type="Gene3D" id="3.40.50.720">
    <property type="entry name" value="NAD(P)-binding Rossmann-like Domain"/>
    <property type="match status" value="1"/>
</dbReference>
<dbReference type="InterPro" id="IPR000043">
    <property type="entry name" value="Adenosylhomocysteinase-like"/>
</dbReference>
<evidence type="ECO:0000313" key="10">
    <source>
        <dbReference type="EMBL" id="CAB4605493.1"/>
    </source>
</evidence>
<feature type="domain" description="S-adenosyl-L-homocysteine hydrolase NAD binding" evidence="7">
    <location>
        <begin position="191"/>
        <end position="353"/>
    </location>
</feature>
<evidence type="ECO:0000259" key="7">
    <source>
        <dbReference type="SMART" id="SM00997"/>
    </source>
</evidence>
<name>A0A6J6ARL6_9ZZZZ</name>
<keyword evidence="3" id="KW-0554">One-carbon metabolism</keyword>
<keyword evidence="4" id="KW-0378">Hydrolase</keyword>
<dbReference type="CDD" id="cd00401">
    <property type="entry name" value="SAHH"/>
    <property type="match status" value="1"/>
</dbReference>
<dbReference type="EMBL" id="CAEZUD010000006">
    <property type="protein sequence ID" value="CAB4584845.1"/>
    <property type="molecule type" value="Genomic_DNA"/>
</dbReference>
<evidence type="ECO:0000256" key="5">
    <source>
        <dbReference type="ARBA" id="ARBA00023027"/>
    </source>
</evidence>
<evidence type="ECO:0000313" key="11">
    <source>
        <dbReference type="EMBL" id="CAB4719404.1"/>
    </source>
</evidence>
<dbReference type="Gene3D" id="3.40.50.1480">
    <property type="entry name" value="Adenosylhomocysteinase-like"/>
    <property type="match status" value="1"/>
</dbReference>
<dbReference type="SMART" id="SM00996">
    <property type="entry name" value="AdoHcyase"/>
    <property type="match status" value="1"/>
</dbReference>
<dbReference type="SMART" id="SM00997">
    <property type="entry name" value="AdoHcyase_NAD"/>
    <property type="match status" value="1"/>
</dbReference>
<dbReference type="EMBL" id="CAEZYL010000015">
    <property type="protein sequence ID" value="CAB4719404.1"/>
    <property type="molecule type" value="Genomic_DNA"/>
</dbReference>
<dbReference type="GO" id="GO:0033353">
    <property type="term" value="P:S-adenosylmethionine cycle"/>
    <property type="evidence" value="ECO:0007669"/>
    <property type="project" value="TreeGrafter"/>
</dbReference>
<keyword evidence="5" id="KW-0520">NAD</keyword>
<dbReference type="InterPro" id="IPR036291">
    <property type="entry name" value="NAD(P)-bd_dom_sf"/>
</dbReference>
<dbReference type="InterPro" id="IPR020082">
    <property type="entry name" value="S-Ado-L-homoCys_hydrolase_CS"/>
</dbReference>
<dbReference type="PIRSF" id="PIRSF001109">
    <property type="entry name" value="Ad_hcy_hydrolase"/>
    <property type="match status" value="1"/>
</dbReference>
<comment type="similarity">
    <text evidence="2">Belongs to the adenosylhomocysteinase family.</text>
</comment>
<organism evidence="8">
    <name type="scientific">freshwater metagenome</name>
    <dbReference type="NCBI Taxonomy" id="449393"/>
    <lineage>
        <taxon>unclassified sequences</taxon>
        <taxon>metagenomes</taxon>
        <taxon>ecological metagenomes</taxon>
    </lineage>
</organism>
<dbReference type="EMBL" id="CAFBNS010000002">
    <property type="protein sequence ID" value="CAB4952543.1"/>
    <property type="molecule type" value="Genomic_DNA"/>
</dbReference>